<reference evidence="3" key="1">
    <citation type="submission" date="2021-12" db="EMBL/GenBank/DDBJ databases">
        <title>Discovery of the Pendulisporaceae a myxobacterial family with distinct sporulation behavior and unique specialized metabolism.</title>
        <authorList>
            <person name="Garcia R."/>
            <person name="Popoff A."/>
            <person name="Bader C.D."/>
            <person name="Loehr J."/>
            <person name="Walesch S."/>
            <person name="Walt C."/>
            <person name="Boldt J."/>
            <person name="Bunk B."/>
            <person name="Haeckl F.J.F.P.J."/>
            <person name="Gunesch A.P."/>
            <person name="Birkelbach J."/>
            <person name="Nuebel U."/>
            <person name="Pietschmann T."/>
            <person name="Bach T."/>
            <person name="Mueller R."/>
        </authorList>
    </citation>
    <scope>NUCLEOTIDE SEQUENCE</scope>
    <source>
        <strain evidence="3">MSr11367</strain>
    </source>
</reference>
<sequence length="172" mass="18553">MRGGALMHRRRIFTLTVFIALAACGGETATAPPLLSAAPLPEPLPGTSGLVTTPGAKPECFAKLSNLPLLVPHPEGAPPNPNKPMTRPTLIAGSATPILPREVLVRRLELYIVARCTLHKEGYISDCNFVCSHPIADKAILENLYARRYSPAMFDGAPVDVTYTFQFHIAPQ</sequence>
<proteinExistence type="predicted"/>
<protein>
    <submittedName>
        <fullName evidence="3">Energy transducer TonB</fullName>
    </submittedName>
</protein>
<evidence type="ECO:0000259" key="2">
    <source>
        <dbReference type="Pfam" id="PF03544"/>
    </source>
</evidence>
<dbReference type="RefSeq" id="WP_394835067.1">
    <property type="nucleotide sequence ID" value="NZ_CP089929.1"/>
</dbReference>
<evidence type="ECO:0000256" key="1">
    <source>
        <dbReference type="SAM" id="SignalP"/>
    </source>
</evidence>
<keyword evidence="1" id="KW-0732">Signal</keyword>
<gene>
    <name evidence="3" type="ORF">LVJ94_52070</name>
</gene>
<feature type="domain" description="TonB C-terminal" evidence="2">
    <location>
        <begin position="99"/>
        <end position="168"/>
    </location>
</feature>
<dbReference type="EMBL" id="CP089983">
    <property type="protein sequence ID" value="WXB05421.1"/>
    <property type="molecule type" value="Genomic_DNA"/>
</dbReference>
<dbReference type="InterPro" id="IPR037682">
    <property type="entry name" value="TonB_C"/>
</dbReference>
<feature type="signal peptide" evidence="1">
    <location>
        <begin position="1"/>
        <end position="22"/>
    </location>
</feature>
<evidence type="ECO:0000313" key="3">
    <source>
        <dbReference type="EMBL" id="WXB05421.1"/>
    </source>
</evidence>
<dbReference type="SUPFAM" id="SSF74653">
    <property type="entry name" value="TolA/TonB C-terminal domain"/>
    <property type="match status" value="1"/>
</dbReference>
<feature type="chain" id="PRO_5047039314" evidence="1">
    <location>
        <begin position="23"/>
        <end position="172"/>
    </location>
</feature>
<dbReference type="Proteomes" id="UP001374803">
    <property type="component" value="Chromosome"/>
</dbReference>
<dbReference type="Pfam" id="PF03544">
    <property type="entry name" value="TonB_C"/>
    <property type="match status" value="1"/>
</dbReference>
<dbReference type="PROSITE" id="PS51257">
    <property type="entry name" value="PROKAR_LIPOPROTEIN"/>
    <property type="match status" value="1"/>
</dbReference>
<keyword evidence="4" id="KW-1185">Reference proteome</keyword>
<dbReference type="Gene3D" id="3.30.1150.10">
    <property type="match status" value="1"/>
</dbReference>
<evidence type="ECO:0000313" key="4">
    <source>
        <dbReference type="Proteomes" id="UP001374803"/>
    </source>
</evidence>
<name>A0ABZ2L3A0_9BACT</name>
<accession>A0ABZ2L3A0</accession>
<organism evidence="3 4">
    <name type="scientific">Pendulispora rubella</name>
    <dbReference type="NCBI Taxonomy" id="2741070"/>
    <lineage>
        <taxon>Bacteria</taxon>
        <taxon>Pseudomonadati</taxon>
        <taxon>Myxococcota</taxon>
        <taxon>Myxococcia</taxon>
        <taxon>Myxococcales</taxon>
        <taxon>Sorangiineae</taxon>
        <taxon>Pendulisporaceae</taxon>
        <taxon>Pendulispora</taxon>
    </lineage>
</organism>